<dbReference type="NCBIfam" id="TIGR01983">
    <property type="entry name" value="UbiG"/>
    <property type="match status" value="1"/>
</dbReference>
<feature type="binding site" evidence="5">
    <location>
        <position position="73"/>
    </location>
    <ligand>
        <name>S-adenosyl-L-methionine</name>
        <dbReference type="ChEBI" id="CHEBI:59789"/>
    </ligand>
</feature>
<dbReference type="GO" id="GO:0061542">
    <property type="term" value="F:3-demethylubiquinol 3-O-methyltransferase activity"/>
    <property type="evidence" value="ECO:0007669"/>
    <property type="project" value="UniProtKB-UniRule"/>
</dbReference>
<feature type="compositionally biased region" description="Low complexity" evidence="6">
    <location>
        <begin position="9"/>
        <end position="21"/>
    </location>
</feature>
<dbReference type="PANTHER" id="PTHR43464:SF19">
    <property type="entry name" value="UBIQUINONE BIOSYNTHESIS O-METHYLTRANSFERASE, MITOCHONDRIAL"/>
    <property type="match status" value="1"/>
</dbReference>
<name>A0A840AD50_9PROT</name>
<keyword evidence="1 5" id="KW-0489">Methyltransferase</keyword>
<dbReference type="RefSeq" id="WP_184383475.1">
    <property type="nucleotide sequence ID" value="NZ_JACIDJ010000002.1"/>
</dbReference>
<evidence type="ECO:0000313" key="9">
    <source>
        <dbReference type="Proteomes" id="UP000553193"/>
    </source>
</evidence>
<keyword evidence="2 5" id="KW-0808">Transferase</keyword>
<dbReference type="EMBL" id="JACIDJ010000002">
    <property type="protein sequence ID" value="MBB3898413.1"/>
    <property type="molecule type" value="Genomic_DNA"/>
</dbReference>
<dbReference type="SUPFAM" id="SSF53335">
    <property type="entry name" value="S-adenosyl-L-methionine-dependent methyltransferases"/>
    <property type="match status" value="1"/>
</dbReference>
<dbReference type="GO" id="GO:0032259">
    <property type="term" value="P:methylation"/>
    <property type="evidence" value="ECO:0007669"/>
    <property type="project" value="UniProtKB-KW"/>
</dbReference>
<evidence type="ECO:0000256" key="1">
    <source>
        <dbReference type="ARBA" id="ARBA00022603"/>
    </source>
</evidence>
<reference evidence="8 9" key="1">
    <citation type="submission" date="2020-08" db="EMBL/GenBank/DDBJ databases">
        <title>Genomic Encyclopedia of Type Strains, Phase IV (KMG-IV): sequencing the most valuable type-strain genomes for metagenomic binning, comparative biology and taxonomic classification.</title>
        <authorList>
            <person name="Goeker M."/>
        </authorList>
    </citation>
    <scope>NUCLEOTIDE SEQUENCE [LARGE SCALE GENOMIC DNA]</scope>
    <source>
        <strain evidence="8 9">DSM 19979</strain>
    </source>
</reference>
<dbReference type="Pfam" id="PF13649">
    <property type="entry name" value="Methyltransf_25"/>
    <property type="match status" value="1"/>
</dbReference>
<keyword evidence="4 5" id="KW-0949">S-adenosyl-L-methionine</keyword>
<comment type="caution">
    <text evidence="8">The sequence shown here is derived from an EMBL/GenBank/DDBJ whole genome shotgun (WGS) entry which is preliminary data.</text>
</comment>
<sequence>MDPTGNRGSPANPSSAPPSSADAREVAKFDALADQWWNPRGPMAPLHAMNPARMGWIAGLLGDVAGQRVLDVGCGAGLASEWLARRGARVVGLDAAGAALDAARAHAMAEGVTVEYRTGTPETLEETGFDAVLALEVIEHVPPEERSAFLAALARAVKPGGWVVLSTLNRTPRAYAVAKLGAEYLLRWLPVGTHDWKLFLRPAELGALMRGAGVAVTEVAGLTPSLRQGFRISRDVGVNYIMAGRRV</sequence>
<keyword evidence="3 5" id="KW-0831">Ubiquinone biosynthesis</keyword>
<proteinExistence type="inferred from homology"/>
<keyword evidence="9" id="KW-1185">Reference proteome</keyword>
<dbReference type="InterPro" id="IPR041698">
    <property type="entry name" value="Methyltransf_25"/>
</dbReference>
<dbReference type="GO" id="GO:0010420">
    <property type="term" value="F:polyprenyldihydroxybenzoate methyltransferase activity"/>
    <property type="evidence" value="ECO:0007669"/>
    <property type="project" value="InterPro"/>
</dbReference>
<protein>
    <recommendedName>
        <fullName evidence="5">Ubiquinone biosynthesis O-methyltransferase</fullName>
    </recommendedName>
    <alternativeName>
        <fullName evidence="5">2-polyprenyl-6-hydroxyphenol methylase</fullName>
        <ecNumber evidence="5">2.1.1.222</ecNumber>
    </alternativeName>
    <alternativeName>
        <fullName evidence="5">3-demethylubiquinone 3-O-methyltransferase</fullName>
        <ecNumber evidence="5">2.1.1.64</ecNumber>
    </alternativeName>
</protein>
<evidence type="ECO:0000256" key="6">
    <source>
        <dbReference type="SAM" id="MobiDB-lite"/>
    </source>
</evidence>
<comment type="pathway">
    <text evidence="5">Cofactor biosynthesis; ubiquinone biosynthesis.</text>
</comment>
<evidence type="ECO:0000256" key="3">
    <source>
        <dbReference type="ARBA" id="ARBA00022688"/>
    </source>
</evidence>
<comment type="similarity">
    <text evidence="5">Belongs to the methyltransferase superfamily. UbiG/COQ3 family.</text>
</comment>
<feature type="region of interest" description="Disordered" evidence="6">
    <location>
        <begin position="1"/>
        <end position="21"/>
    </location>
</feature>
<dbReference type="CDD" id="cd02440">
    <property type="entry name" value="AdoMet_MTases"/>
    <property type="match status" value="1"/>
</dbReference>
<feature type="binding site" evidence="5">
    <location>
        <position position="135"/>
    </location>
    <ligand>
        <name>S-adenosyl-L-methionine</name>
        <dbReference type="ChEBI" id="CHEBI:59789"/>
    </ligand>
</feature>
<dbReference type="EC" id="2.1.1.64" evidence="5"/>
<organism evidence="8 9">
    <name type="scientific">Roseococcus suduntuyensis</name>
    <dbReference type="NCBI Taxonomy" id="455361"/>
    <lineage>
        <taxon>Bacteria</taxon>
        <taxon>Pseudomonadati</taxon>
        <taxon>Pseudomonadota</taxon>
        <taxon>Alphaproteobacteria</taxon>
        <taxon>Acetobacterales</taxon>
        <taxon>Roseomonadaceae</taxon>
        <taxon>Roseococcus</taxon>
    </lineage>
</organism>
<dbReference type="GO" id="GO:0102208">
    <property type="term" value="F:2-polyprenyl-6-hydroxyphenol methylase activity"/>
    <property type="evidence" value="ECO:0007669"/>
    <property type="project" value="UniProtKB-EC"/>
</dbReference>
<dbReference type="PANTHER" id="PTHR43464">
    <property type="entry name" value="METHYLTRANSFERASE"/>
    <property type="match status" value="1"/>
</dbReference>
<accession>A0A840AD50</accession>
<evidence type="ECO:0000259" key="7">
    <source>
        <dbReference type="Pfam" id="PF13649"/>
    </source>
</evidence>
<dbReference type="AlphaFoldDB" id="A0A840AD50"/>
<gene>
    <name evidence="5" type="primary">ubiG</name>
    <name evidence="8" type="ORF">GGQ83_001850</name>
</gene>
<dbReference type="UniPathway" id="UPA00232"/>
<comment type="function">
    <text evidence="5">O-methyltransferase that catalyzes the 2 O-methylation steps in the ubiquinone biosynthetic pathway.</text>
</comment>
<evidence type="ECO:0000256" key="2">
    <source>
        <dbReference type="ARBA" id="ARBA00022679"/>
    </source>
</evidence>
<evidence type="ECO:0000256" key="4">
    <source>
        <dbReference type="ARBA" id="ARBA00022691"/>
    </source>
</evidence>
<feature type="binding site" evidence="5">
    <location>
        <position position="94"/>
    </location>
    <ligand>
        <name>S-adenosyl-L-methionine</name>
        <dbReference type="ChEBI" id="CHEBI:59789"/>
    </ligand>
</feature>
<evidence type="ECO:0000256" key="5">
    <source>
        <dbReference type="HAMAP-Rule" id="MF_00472"/>
    </source>
</evidence>
<dbReference type="Proteomes" id="UP000553193">
    <property type="component" value="Unassembled WGS sequence"/>
</dbReference>
<dbReference type="Gene3D" id="3.40.50.150">
    <property type="entry name" value="Vaccinia Virus protein VP39"/>
    <property type="match status" value="1"/>
</dbReference>
<dbReference type="HAMAP" id="MF_00472">
    <property type="entry name" value="UbiG"/>
    <property type="match status" value="1"/>
</dbReference>
<comment type="catalytic activity">
    <reaction evidence="5">
        <text>a 3-(all-trans-polyprenyl)benzene-1,2-diol + S-adenosyl-L-methionine = a 2-methoxy-6-(all-trans-polyprenyl)phenol + S-adenosyl-L-homocysteine + H(+)</text>
        <dbReference type="Rhea" id="RHEA:31411"/>
        <dbReference type="Rhea" id="RHEA-COMP:9550"/>
        <dbReference type="Rhea" id="RHEA-COMP:9551"/>
        <dbReference type="ChEBI" id="CHEBI:15378"/>
        <dbReference type="ChEBI" id="CHEBI:57856"/>
        <dbReference type="ChEBI" id="CHEBI:59789"/>
        <dbReference type="ChEBI" id="CHEBI:62729"/>
        <dbReference type="ChEBI" id="CHEBI:62731"/>
        <dbReference type="EC" id="2.1.1.222"/>
    </reaction>
</comment>
<dbReference type="InterPro" id="IPR029063">
    <property type="entry name" value="SAM-dependent_MTases_sf"/>
</dbReference>
<evidence type="ECO:0000313" key="8">
    <source>
        <dbReference type="EMBL" id="MBB3898413.1"/>
    </source>
</evidence>
<comment type="catalytic activity">
    <reaction evidence="5">
        <text>a 3-demethylubiquinol + S-adenosyl-L-methionine = a ubiquinol + S-adenosyl-L-homocysteine + H(+)</text>
        <dbReference type="Rhea" id="RHEA:44380"/>
        <dbReference type="Rhea" id="RHEA-COMP:9566"/>
        <dbReference type="Rhea" id="RHEA-COMP:10914"/>
        <dbReference type="ChEBI" id="CHEBI:15378"/>
        <dbReference type="ChEBI" id="CHEBI:17976"/>
        <dbReference type="ChEBI" id="CHEBI:57856"/>
        <dbReference type="ChEBI" id="CHEBI:59789"/>
        <dbReference type="ChEBI" id="CHEBI:84422"/>
        <dbReference type="EC" id="2.1.1.64"/>
    </reaction>
</comment>
<feature type="binding site" evidence="5">
    <location>
        <position position="53"/>
    </location>
    <ligand>
        <name>S-adenosyl-L-methionine</name>
        <dbReference type="ChEBI" id="CHEBI:59789"/>
    </ligand>
</feature>
<dbReference type="InterPro" id="IPR010233">
    <property type="entry name" value="UbiG_MeTrfase"/>
</dbReference>
<keyword evidence="8" id="KW-0830">Ubiquinone</keyword>
<feature type="domain" description="Methyltransferase" evidence="7">
    <location>
        <begin position="69"/>
        <end position="161"/>
    </location>
</feature>
<dbReference type="EC" id="2.1.1.222" evidence="5"/>